<dbReference type="PhylomeDB" id="Q3J3W4"/>
<evidence type="ECO:0000313" key="7">
    <source>
        <dbReference type="EMBL" id="ABA78520.1"/>
    </source>
</evidence>
<dbReference type="InterPro" id="IPR046668">
    <property type="entry name" value="DUF6538"/>
</dbReference>
<dbReference type="eggNOG" id="COG0582">
    <property type="taxonomic scope" value="Bacteria"/>
</dbReference>
<dbReference type="InterPro" id="IPR010998">
    <property type="entry name" value="Integrase_recombinase_N"/>
</dbReference>
<keyword evidence="2" id="KW-0229">DNA integration</keyword>
<dbReference type="GeneID" id="3719898"/>
<dbReference type="PROSITE" id="PS51898">
    <property type="entry name" value="TYR_RECOMBINASE"/>
    <property type="match status" value="1"/>
</dbReference>
<dbReference type="InterPro" id="IPR002104">
    <property type="entry name" value="Integrase_catalytic"/>
</dbReference>
<dbReference type="KEGG" id="rsp:RSP_2361"/>
<dbReference type="AlphaFoldDB" id="Q3J3W4"/>
<dbReference type="RefSeq" id="WP_011337430.1">
    <property type="nucleotide sequence ID" value="NC_007493.2"/>
</dbReference>
<feature type="domain" description="Tyr recombinase" evidence="6">
    <location>
        <begin position="372"/>
        <end position="587"/>
    </location>
</feature>
<keyword evidence="3" id="KW-0238">DNA-binding</keyword>
<dbReference type="InterPro" id="IPR011010">
    <property type="entry name" value="DNA_brk_join_enz"/>
</dbReference>
<keyword evidence="4" id="KW-0233">DNA recombination</keyword>
<dbReference type="GO" id="GO:0006310">
    <property type="term" value="P:DNA recombination"/>
    <property type="evidence" value="ECO:0007669"/>
    <property type="project" value="UniProtKB-KW"/>
</dbReference>
<name>Q3J3W4_CERS4</name>
<organism evidence="7 8">
    <name type="scientific">Cereibacter sphaeroides (strain ATCC 17023 / DSM 158 / JCM 6121 / CCUG 31486 / LMG 2827 / NBRC 12203 / NCIMB 8253 / ATH 2.4.1.)</name>
    <name type="common">Rhodobacter sphaeroides</name>
    <dbReference type="NCBI Taxonomy" id="272943"/>
    <lineage>
        <taxon>Bacteria</taxon>
        <taxon>Pseudomonadati</taxon>
        <taxon>Pseudomonadota</taxon>
        <taxon>Alphaproteobacteria</taxon>
        <taxon>Rhodobacterales</taxon>
        <taxon>Paracoccaceae</taxon>
        <taxon>Cereibacter</taxon>
    </lineage>
</organism>
<dbReference type="InterPro" id="IPR050090">
    <property type="entry name" value="Tyrosine_recombinase_XerCD"/>
</dbReference>
<dbReference type="CDD" id="cd01184">
    <property type="entry name" value="INT_C_like_1"/>
    <property type="match status" value="1"/>
</dbReference>
<reference evidence="8" key="1">
    <citation type="submission" date="2005-09" db="EMBL/GenBank/DDBJ databases">
        <title>Complete sequence of chromosome 1 of Rhodobacter sphaeroides 2.4.1.</title>
        <authorList>
            <person name="Copeland A."/>
            <person name="Lucas S."/>
            <person name="Lapidus A."/>
            <person name="Barry K."/>
            <person name="Detter J.C."/>
            <person name="Glavina T."/>
            <person name="Hammon N."/>
            <person name="Israni S."/>
            <person name="Pitluck S."/>
            <person name="Richardson P."/>
            <person name="Mackenzie C."/>
            <person name="Choudhary M."/>
            <person name="Larimer F."/>
            <person name="Hauser L.J."/>
            <person name="Land M."/>
            <person name="Donohue T.J."/>
            <person name="Kaplan S."/>
        </authorList>
    </citation>
    <scope>NUCLEOTIDE SEQUENCE [LARGE SCALE GENOMIC DNA]</scope>
    <source>
        <strain evidence="8">ATCC 17023 / DSM 158 / JCM 6121 / CCUG 31486 / LMG 2827 / NBRC 12203 / NCIMB 8253 / ATH 2.4.1.</strain>
    </source>
</reference>
<comment type="similarity">
    <text evidence="1">Belongs to the 'phage' integrase family.</text>
</comment>
<accession>Q3J3W4</accession>
<evidence type="ECO:0000256" key="3">
    <source>
        <dbReference type="ARBA" id="ARBA00023125"/>
    </source>
</evidence>
<dbReference type="GO" id="GO:0003677">
    <property type="term" value="F:DNA binding"/>
    <property type="evidence" value="ECO:0007669"/>
    <property type="project" value="UniProtKB-KW"/>
</dbReference>
<dbReference type="STRING" id="272943.RSP_2361"/>
<dbReference type="EnsemblBacteria" id="ABA78520">
    <property type="protein sequence ID" value="ABA78520"/>
    <property type="gene ID" value="RSP_2361"/>
</dbReference>
<dbReference type="Gene3D" id="1.10.443.10">
    <property type="entry name" value="Intergrase catalytic core"/>
    <property type="match status" value="1"/>
</dbReference>
<feature type="region of interest" description="Disordered" evidence="5">
    <location>
        <begin position="207"/>
        <end position="238"/>
    </location>
</feature>
<evidence type="ECO:0000256" key="1">
    <source>
        <dbReference type="ARBA" id="ARBA00008857"/>
    </source>
</evidence>
<dbReference type="PANTHER" id="PTHR30349:SF41">
    <property type="entry name" value="INTEGRASE_RECOMBINASE PROTEIN MJ0367-RELATED"/>
    <property type="match status" value="1"/>
</dbReference>
<evidence type="ECO:0000256" key="5">
    <source>
        <dbReference type="SAM" id="MobiDB-lite"/>
    </source>
</evidence>
<dbReference type="GO" id="GO:0015074">
    <property type="term" value="P:DNA integration"/>
    <property type="evidence" value="ECO:0007669"/>
    <property type="project" value="UniProtKB-KW"/>
</dbReference>
<dbReference type="Pfam" id="PF00589">
    <property type="entry name" value="Phage_integrase"/>
    <property type="match status" value="1"/>
</dbReference>
<evidence type="ECO:0000259" key="6">
    <source>
        <dbReference type="PROSITE" id="PS51898"/>
    </source>
</evidence>
<evidence type="ECO:0000313" key="8">
    <source>
        <dbReference type="Proteomes" id="UP000002703"/>
    </source>
</evidence>
<keyword evidence="8" id="KW-1185">Reference proteome</keyword>
<dbReference type="PATRIC" id="fig|272943.9.peg.1278"/>
<evidence type="ECO:0000256" key="4">
    <source>
        <dbReference type="ARBA" id="ARBA00023172"/>
    </source>
</evidence>
<dbReference type="EMBL" id="CP000143">
    <property type="protein sequence ID" value="ABA78520.1"/>
    <property type="molecule type" value="Genomic_DNA"/>
</dbReference>
<dbReference type="Gene3D" id="1.10.150.130">
    <property type="match status" value="1"/>
</dbReference>
<protein>
    <submittedName>
        <fullName evidence="7">Integrase/resolvase recombinase protein phage-related integrase</fullName>
    </submittedName>
</protein>
<dbReference type="Proteomes" id="UP000002703">
    <property type="component" value="Chromosome 1"/>
</dbReference>
<dbReference type="Pfam" id="PF20172">
    <property type="entry name" value="DUF6538"/>
    <property type="match status" value="1"/>
</dbReference>
<dbReference type="SUPFAM" id="SSF56349">
    <property type="entry name" value="DNA breaking-rejoining enzymes"/>
    <property type="match status" value="1"/>
</dbReference>
<dbReference type="OrthoDB" id="7222937at2"/>
<evidence type="ECO:0000256" key="2">
    <source>
        <dbReference type="ARBA" id="ARBA00022908"/>
    </source>
</evidence>
<sequence length="605" mass="68082">MARLSHLLRRGAAYYARTRVPLDLIAIVGKKELVKALGTKDETEAKRRLYPQLDAWQREFDDLRARRSLVAADREHAVWDHYTAALTRDEAERATLPGEAEIAAAEADVIRRADRGEITSAEPLAILDATLELQVKQQAPALASDTRKAKLADLREHLVKGETALISHEVDDYLNRNRLLVERGTPDWISLARRMMRAEAEALERTLERDRGDYTGQPRDPLVKPPTAEKRAEMEVAPPGESIAEAVEAFRTENPRNVSKGRIEEACRDIGVFMETVGPSFPVSKLTKKHVREWKALLIKYPLRATEVAEFRGMTIRQIVEANEQAKRPVLSDRTVNRYLSSLSAFCSWAEANGYIASNPCSGMALPKERGSKTLPFTSDQMNTLFRSPLFAGCESEAAWRYISKPGPVLIRDHRYWVPLIMLYSGARPGEIAQLATSDLRQEHGRWIFHITTEGETHEEGKQVKTAGSMRVIPVHSELIRLGFLAYHSQRVEAGDKRLFPGAKRNERGQMMSEFSREFGKYLARIGLKSGRGLSLYSFRHGAADALRRAGYLDNEFGFILGHTEGSMTGRYGIMPQGMLEQRVKLIEAIQYPGLNLDHLANVIT</sequence>
<dbReference type="PANTHER" id="PTHR30349">
    <property type="entry name" value="PHAGE INTEGRASE-RELATED"/>
    <property type="match status" value="1"/>
</dbReference>
<gene>
    <name evidence="7" type="ORF">RSP_2361</name>
</gene>
<dbReference type="InterPro" id="IPR013762">
    <property type="entry name" value="Integrase-like_cat_sf"/>
</dbReference>
<proteinExistence type="inferred from homology"/>